<dbReference type="CDD" id="cd00657">
    <property type="entry name" value="Ferritin_like"/>
    <property type="match status" value="1"/>
</dbReference>
<dbReference type="InterPro" id="IPR010287">
    <property type="entry name" value="DUF892_YciF-like"/>
</dbReference>
<dbReference type="EMBL" id="CP120370">
    <property type="protein sequence ID" value="WEX80256.1"/>
    <property type="molecule type" value="Genomic_DNA"/>
</dbReference>
<keyword evidence="2" id="KW-1185">Reference proteome</keyword>
<dbReference type="InterPro" id="IPR012347">
    <property type="entry name" value="Ferritin-like"/>
</dbReference>
<evidence type="ECO:0000313" key="2">
    <source>
        <dbReference type="Proteomes" id="UP001235547"/>
    </source>
</evidence>
<organism evidence="1 2">
    <name type="scientific">Sinorhizobium numidicum</name>
    <dbReference type="NCBI Taxonomy" id="680248"/>
    <lineage>
        <taxon>Bacteria</taxon>
        <taxon>Pseudomonadati</taxon>
        <taxon>Pseudomonadota</taxon>
        <taxon>Alphaproteobacteria</taxon>
        <taxon>Hyphomicrobiales</taxon>
        <taxon>Rhizobiaceae</taxon>
        <taxon>Sinorhizobium/Ensifer group</taxon>
        <taxon>Sinorhizobium</taxon>
    </lineage>
</organism>
<dbReference type="Gene3D" id="1.20.1260.10">
    <property type="match status" value="1"/>
</dbReference>
<dbReference type="Proteomes" id="UP001235547">
    <property type="component" value="Chromosome 2"/>
</dbReference>
<evidence type="ECO:0000313" key="1">
    <source>
        <dbReference type="EMBL" id="WEX80256.1"/>
    </source>
</evidence>
<protein>
    <submittedName>
        <fullName evidence="1">DUF892 family protein</fullName>
    </submittedName>
</protein>
<dbReference type="Pfam" id="PF05974">
    <property type="entry name" value="DUF892"/>
    <property type="match status" value="1"/>
</dbReference>
<reference evidence="1 2" key="1">
    <citation type="submission" date="2023-03" db="EMBL/GenBank/DDBJ databases">
        <authorList>
            <person name="Kaur S."/>
            <person name="Espinosa-Saiz D."/>
            <person name="Velazquez E."/>
            <person name="Menendez E."/>
            <person name="diCenzo G.C."/>
        </authorList>
    </citation>
    <scope>NUCLEOTIDE SEQUENCE [LARGE SCALE GENOMIC DNA]</scope>
    <source>
        <strain evidence="1 2">LMG 27395</strain>
    </source>
</reference>
<name>A0ABY8CNM6_9HYPH</name>
<gene>
    <name evidence="1" type="ORF">PYH38_001666</name>
</gene>
<sequence>MRTATEHLQTWLKDAHAMEEQAITMLSNQSRRLKNYPQLKARIDKHLEETRDQVAMIEHCLERVDGGASTLKDLGGKIVAFGQGLSGHFVSDEVVKGSLTGYTFEHMEIATYKILIAAAEYAGDRETKRVCETILQQEMAMADWLSQHSTAITRAFLGRVDHNLTAKH</sequence>
<dbReference type="RefSeq" id="WP_280730957.1">
    <property type="nucleotide sequence ID" value="NZ_CP120367.1"/>
</dbReference>
<accession>A0ABY8CNM6</accession>
<dbReference type="InterPro" id="IPR009078">
    <property type="entry name" value="Ferritin-like_SF"/>
</dbReference>
<proteinExistence type="predicted"/>
<dbReference type="SUPFAM" id="SSF47240">
    <property type="entry name" value="Ferritin-like"/>
    <property type="match status" value="1"/>
</dbReference>